<name>C2FY76_SPHSI</name>
<evidence type="ECO:0000313" key="2">
    <source>
        <dbReference type="Proteomes" id="UP000006241"/>
    </source>
</evidence>
<proteinExistence type="predicted"/>
<gene>
    <name evidence="1" type="ORF">HMPREF0765_2282</name>
</gene>
<organism evidence="1 2">
    <name type="scientific">Sphingobacterium spiritivorum ATCC 33300</name>
    <dbReference type="NCBI Taxonomy" id="525372"/>
    <lineage>
        <taxon>Bacteria</taxon>
        <taxon>Pseudomonadati</taxon>
        <taxon>Bacteroidota</taxon>
        <taxon>Sphingobacteriia</taxon>
        <taxon>Sphingobacteriales</taxon>
        <taxon>Sphingobacteriaceae</taxon>
        <taxon>Sphingobacterium</taxon>
    </lineage>
</organism>
<comment type="caution">
    <text evidence="1">The sequence shown here is derived from an EMBL/GenBank/DDBJ whole genome shotgun (WGS) entry which is preliminary data.</text>
</comment>
<protein>
    <submittedName>
        <fullName evidence="1">Uncharacterized protein</fullName>
    </submittedName>
</protein>
<sequence>MKYYVYGSYKSSGVFIRGFSIQQIILEKQKESDRQSANLAN</sequence>
<accession>C2FY76</accession>
<dbReference type="AlphaFoldDB" id="C2FY76"/>
<dbReference type="EMBL" id="ACHB01000052">
    <property type="protein sequence ID" value="EEI92129.1"/>
    <property type="molecule type" value="Genomic_DNA"/>
</dbReference>
<reference evidence="1 2" key="1">
    <citation type="submission" date="2009-01" db="EMBL/GenBank/DDBJ databases">
        <authorList>
            <person name="Qin X."/>
            <person name="Bachman B."/>
            <person name="Battles P."/>
            <person name="Bell A."/>
            <person name="Bess C."/>
            <person name="Bickham C."/>
            <person name="Chaboub L."/>
            <person name="Chen D."/>
            <person name="Coyle M."/>
            <person name="Deiros D.R."/>
            <person name="Dinh H."/>
            <person name="Forbes L."/>
            <person name="Fowler G."/>
            <person name="Francisco L."/>
            <person name="Fu Q."/>
            <person name="Gubbala S."/>
            <person name="Hale W."/>
            <person name="Han Y."/>
            <person name="Hemphill L."/>
            <person name="Highlander S.K."/>
            <person name="Hirani K."/>
            <person name="Hogues M."/>
            <person name="Jackson L."/>
            <person name="Jakkamsetti A."/>
            <person name="Javaid M."/>
            <person name="Jiang H."/>
            <person name="Korchina V."/>
            <person name="Kovar C."/>
            <person name="Lara F."/>
            <person name="Lee S."/>
            <person name="Mata R."/>
            <person name="Mathew T."/>
            <person name="Moen C."/>
            <person name="Morales K."/>
            <person name="Munidasa M."/>
            <person name="Nazareth L."/>
            <person name="Ngo R."/>
            <person name="Nguyen L."/>
            <person name="Okwuonu G."/>
            <person name="Ongeri F."/>
            <person name="Patil S."/>
            <person name="Petrosino J."/>
            <person name="Pham C."/>
            <person name="Pham P."/>
            <person name="Pu L.-L."/>
            <person name="Puazo M."/>
            <person name="Raj R."/>
            <person name="Reid J."/>
            <person name="Rouhana J."/>
            <person name="Saada N."/>
            <person name="Shang Y."/>
            <person name="Simmons D."/>
            <person name="Thornton R."/>
            <person name="Warren J."/>
            <person name="Weissenberger G."/>
            <person name="Zhang J."/>
            <person name="Zhang L."/>
            <person name="Zhou C."/>
            <person name="Zhu D."/>
            <person name="Muzny D."/>
            <person name="Worley K."/>
            <person name="Gibbs R."/>
        </authorList>
    </citation>
    <scope>NUCLEOTIDE SEQUENCE [LARGE SCALE GENOMIC DNA]</scope>
    <source>
        <strain evidence="1 2">ATCC 33300</strain>
    </source>
</reference>
<dbReference type="Proteomes" id="UP000006241">
    <property type="component" value="Unassembled WGS sequence"/>
</dbReference>
<dbReference type="HOGENOM" id="CLU_3276834_0_0_10"/>
<evidence type="ECO:0000313" key="1">
    <source>
        <dbReference type="EMBL" id="EEI92129.1"/>
    </source>
</evidence>